<keyword evidence="3" id="KW-1185">Reference proteome</keyword>
<name>A0A9D4U5R9_ADICA</name>
<reference evidence="2" key="1">
    <citation type="submission" date="2021-01" db="EMBL/GenBank/DDBJ databases">
        <title>Adiantum capillus-veneris genome.</title>
        <authorList>
            <person name="Fang Y."/>
            <person name="Liao Q."/>
        </authorList>
    </citation>
    <scope>NUCLEOTIDE SEQUENCE</scope>
    <source>
        <strain evidence="2">H3</strain>
        <tissue evidence="2">Leaf</tissue>
    </source>
</reference>
<sequence length="99" mass="11303">MNTSALVWVGETRRQLLWVVRVLALMSLRPQLRDELVLALKRQSKLDVQSVCLFYALVWCVCHVVYRIFVIIAIYPLSCVQLQCPKSTAALPNPSSQML</sequence>
<organism evidence="2 3">
    <name type="scientific">Adiantum capillus-veneris</name>
    <name type="common">Maidenhair fern</name>
    <dbReference type="NCBI Taxonomy" id="13818"/>
    <lineage>
        <taxon>Eukaryota</taxon>
        <taxon>Viridiplantae</taxon>
        <taxon>Streptophyta</taxon>
        <taxon>Embryophyta</taxon>
        <taxon>Tracheophyta</taxon>
        <taxon>Polypodiopsida</taxon>
        <taxon>Polypodiidae</taxon>
        <taxon>Polypodiales</taxon>
        <taxon>Pteridineae</taxon>
        <taxon>Pteridaceae</taxon>
        <taxon>Vittarioideae</taxon>
        <taxon>Adiantum</taxon>
    </lineage>
</organism>
<keyword evidence="1" id="KW-0472">Membrane</keyword>
<evidence type="ECO:0000313" key="3">
    <source>
        <dbReference type="Proteomes" id="UP000886520"/>
    </source>
</evidence>
<proteinExistence type="predicted"/>
<gene>
    <name evidence="2" type="ORF">GOP47_0024095</name>
</gene>
<accession>A0A9D4U5R9</accession>
<dbReference type="AlphaFoldDB" id="A0A9D4U5R9"/>
<feature type="transmembrane region" description="Helical" evidence="1">
    <location>
        <begin position="53"/>
        <end position="77"/>
    </location>
</feature>
<protein>
    <submittedName>
        <fullName evidence="2">Uncharacterized protein</fullName>
    </submittedName>
</protein>
<evidence type="ECO:0000256" key="1">
    <source>
        <dbReference type="SAM" id="Phobius"/>
    </source>
</evidence>
<comment type="caution">
    <text evidence="2">The sequence shown here is derived from an EMBL/GenBank/DDBJ whole genome shotgun (WGS) entry which is preliminary data.</text>
</comment>
<dbReference type="Proteomes" id="UP000886520">
    <property type="component" value="Chromosome 23"/>
</dbReference>
<dbReference type="OrthoDB" id="185373at2759"/>
<evidence type="ECO:0000313" key="2">
    <source>
        <dbReference type="EMBL" id="KAI5061590.1"/>
    </source>
</evidence>
<dbReference type="EMBL" id="JABFUD020000023">
    <property type="protein sequence ID" value="KAI5061590.1"/>
    <property type="molecule type" value="Genomic_DNA"/>
</dbReference>
<keyword evidence="1" id="KW-1133">Transmembrane helix</keyword>
<keyword evidence="1" id="KW-0812">Transmembrane</keyword>